<dbReference type="Pfam" id="PF02779">
    <property type="entry name" value="Transket_pyr"/>
    <property type="match status" value="1"/>
</dbReference>
<gene>
    <name evidence="5" type="ORF">COV08_01550</name>
</gene>
<name>A0A2H0RJ92_9BACT</name>
<comment type="caution">
    <text evidence="5">The sequence shown here is derived from an EMBL/GenBank/DDBJ whole genome shotgun (WGS) entry which is preliminary data.</text>
</comment>
<keyword evidence="3" id="KW-0786">Thiamine pyrophosphate</keyword>
<dbReference type="EMBL" id="PCYK01000012">
    <property type="protein sequence ID" value="PIR46084.1"/>
    <property type="molecule type" value="Genomic_DNA"/>
</dbReference>
<evidence type="ECO:0000313" key="6">
    <source>
        <dbReference type="Proteomes" id="UP000230431"/>
    </source>
</evidence>
<evidence type="ECO:0000313" key="5">
    <source>
        <dbReference type="EMBL" id="PIR46084.1"/>
    </source>
</evidence>
<dbReference type="Gene3D" id="3.40.50.970">
    <property type="match status" value="1"/>
</dbReference>
<dbReference type="InterPro" id="IPR029061">
    <property type="entry name" value="THDP-binding"/>
</dbReference>
<dbReference type="Gene3D" id="3.40.50.920">
    <property type="match status" value="1"/>
</dbReference>
<evidence type="ECO:0000256" key="1">
    <source>
        <dbReference type="ARBA" id="ARBA00001964"/>
    </source>
</evidence>
<dbReference type="AlphaFoldDB" id="A0A2H0RJ92"/>
<dbReference type="PANTHER" id="PTHR43825">
    <property type="entry name" value="PYRUVATE DEHYDROGENASE E1 COMPONENT"/>
    <property type="match status" value="1"/>
</dbReference>
<dbReference type="CDD" id="cd07033">
    <property type="entry name" value="TPP_PYR_DXS_TK_like"/>
    <property type="match status" value="1"/>
</dbReference>
<dbReference type="SUPFAM" id="SSF52518">
    <property type="entry name" value="Thiamin diphosphate-binding fold (THDP-binding)"/>
    <property type="match status" value="1"/>
</dbReference>
<dbReference type="InterPro" id="IPR033248">
    <property type="entry name" value="Transketolase_C"/>
</dbReference>
<comment type="similarity">
    <text evidence="2">Belongs to the transketolase family.</text>
</comment>
<dbReference type="PANTHER" id="PTHR43825:SF1">
    <property type="entry name" value="TRANSKETOLASE-LIKE PYRIMIDINE-BINDING DOMAIN-CONTAINING PROTEIN"/>
    <property type="match status" value="1"/>
</dbReference>
<feature type="domain" description="Transketolase-like pyrimidine-binding" evidence="4">
    <location>
        <begin position="19"/>
        <end position="184"/>
    </location>
</feature>
<evidence type="ECO:0000256" key="3">
    <source>
        <dbReference type="ARBA" id="ARBA00023052"/>
    </source>
</evidence>
<dbReference type="SMART" id="SM00861">
    <property type="entry name" value="Transket_pyr"/>
    <property type="match status" value="1"/>
</dbReference>
<proteinExistence type="inferred from homology"/>
<dbReference type="Proteomes" id="UP000230431">
    <property type="component" value="Unassembled WGS sequence"/>
</dbReference>
<dbReference type="InterPro" id="IPR009014">
    <property type="entry name" value="Transketo_C/PFOR_II"/>
</dbReference>
<dbReference type="Pfam" id="PF02780">
    <property type="entry name" value="Transketolase_C"/>
    <property type="match status" value="1"/>
</dbReference>
<protein>
    <submittedName>
        <fullName evidence="5">Transketolase</fullName>
    </submittedName>
</protein>
<organism evidence="5 6">
    <name type="scientific">Candidatus Vogelbacteria bacterium CG10_big_fil_rev_8_21_14_0_10_49_38</name>
    <dbReference type="NCBI Taxonomy" id="1975043"/>
    <lineage>
        <taxon>Bacteria</taxon>
        <taxon>Candidatus Vogeliibacteriota</taxon>
    </lineage>
</organism>
<dbReference type="FunFam" id="3.40.50.970:FF:000129">
    <property type="entry name" value="Transketolase"/>
    <property type="match status" value="1"/>
</dbReference>
<sequence length="330" mass="35858">MKIDPKLNPRLYELRVEQEALRDGFGRGLVQAAEKNDQVVALCADLSESTKVIDFAKKFPERFIELGVAEQNMASVAAGMAVMGKIPFITSYAIFSPGRNWEQIRTNICYNNVPVKIVGSHAGLNVGPDGGSHQMLEDLALTRVLPRLTVVAPADALEAERATLAAAKWDGPVYLRLAREKSPVLTTEDSPFKIGEAKVLLRPAKPDMAIIACGLMVYRSLLAARKLEREGIAATVINNHTIKPLDEETLMDEAVAAGAVVTAEEHQQIGGLGSAVAEMLARRRPLPQEFVAVADRFGQSGTPAELMEHYGLGVDDIVEAVKRVIGRKRN</sequence>
<evidence type="ECO:0000259" key="4">
    <source>
        <dbReference type="SMART" id="SM00861"/>
    </source>
</evidence>
<dbReference type="InterPro" id="IPR051157">
    <property type="entry name" value="PDH/Transketolase"/>
</dbReference>
<dbReference type="InterPro" id="IPR005475">
    <property type="entry name" value="Transketolase-like_Pyr-bd"/>
</dbReference>
<reference evidence="5 6" key="1">
    <citation type="submission" date="2017-09" db="EMBL/GenBank/DDBJ databases">
        <title>Depth-based differentiation of microbial function through sediment-hosted aquifers and enrichment of novel symbionts in the deep terrestrial subsurface.</title>
        <authorList>
            <person name="Probst A.J."/>
            <person name="Ladd B."/>
            <person name="Jarett J.K."/>
            <person name="Geller-Mcgrath D.E."/>
            <person name="Sieber C.M."/>
            <person name="Emerson J.B."/>
            <person name="Anantharaman K."/>
            <person name="Thomas B.C."/>
            <person name="Malmstrom R."/>
            <person name="Stieglmeier M."/>
            <person name="Klingl A."/>
            <person name="Woyke T."/>
            <person name="Ryan C.M."/>
            <person name="Banfield J.F."/>
        </authorList>
    </citation>
    <scope>NUCLEOTIDE SEQUENCE [LARGE SCALE GENOMIC DNA]</scope>
    <source>
        <strain evidence="5">CG10_big_fil_rev_8_21_14_0_10_49_38</strain>
    </source>
</reference>
<accession>A0A2H0RJ92</accession>
<evidence type="ECO:0000256" key="2">
    <source>
        <dbReference type="ARBA" id="ARBA00007131"/>
    </source>
</evidence>
<dbReference type="SUPFAM" id="SSF52922">
    <property type="entry name" value="TK C-terminal domain-like"/>
    <property type="match status" value="1"/>
</dbReference>
<comment type="cofactor">
    <cofactor evidence="1">
        <name>thiamine diphosphate</name>
        <dbReference type="ChEBI" id="CHEBI:58937"/>
    </cofactor>
</comment>